<feature type="compositionally biased region" description="Pro residues" evidence="5">
    <location>
        <begin position="424"/>
        <end position="464"/>
    </location>
</feature>
<feature type="domain" description="GH18" evidence="7">
    <location>
        <begin position="34"/>
        <end position="319"/>
    </location>
</feature>
<protein>
    <recommendedName>
        <fullName evidence="7">GH18 domain-containing protein</fullName>
    </recommendedName>
</protein>
<dbReference type="AlphaFoldDB" id="A0A418YG61"/>
<dbReference type="Pfam" id="PF00704">
    <property type="entry name" value="Glyco_hydro_18"/>
    <property type="match status" value="1"/>
</dbReference>
<evidence type="ECO:0000256" key="2">
    <source>
        <dbReference type="ARBA" id="ARBA00023295"/>
    </source>
</evidence>
<evidence type="ECO:0000256" key="1">
    <source>
        <dbReference type="ARBA" id="ARBA00022801"/>
    </source>
</evidence>
<organism evidence="8 9">
    <name type="scientific">Motilimonas pumila</name>
    <dbReference type="NCBI Taxonomy" id="2303987"/>
    <lineage>
        <taxon>Bacteria</taxon>
        <taxon>Pseudomonadati</taxon>
        <taxon>Pseudomonadota</taxon>
        <taxon>Gammaproteobacteria</taxon>
        <taxon>Alteromonadales</taxon>
        <taxon>Alteromonadales genera incertae sedis</taxon>
        <taxon>Motilimonas</taxon>
    </lineage>
</organism>
<dbReference type="GO" id="GO:0004568">
    <property type="term" value="F:chitinase activity"/>
    <property type="evidence" value="ECO:0007669"/>
    <property type="project" value="TreeGrafter"/>
</dbReference>
<dbReference type="InterPro" id="IPR001579">
    <property type="entry name" value="Glyco_hydro_18_chit_AS"/>
</dbReference>
<comment type="caution">
    <text evidence="8">The sequence shown here is derived from an EMBL/GenBank/DDBJ whole genome shotgun (WGS) entry which is preliminary data.</text>
</comment>
<dbReference type="Gene3D" id="3.40.5.30">
    <property type="entry name" value="(Trans)glycosidases - domain 2"/>
    <property type="match status" value="1"/>
</dbReference>
<dbReference type="RefSeq" id="WP_119910077.1">
    <property type="nucleotide sequence ID" value="NZ_QZCH01000007.1"/>
</dbReference>
<dbReference type="InterPro" id="IPR011583">
    <property type="entry name" value="Chitinase_II/V-like_cat"/>
</dbReference>
<dbReference type="PROSITE" id="PS51910">
    <property type="entry name" value="GH18_2"/>
    <property type="match status" value="1"/>
</dbReference>
<dbReference type="PANTHER" id="PTHR11177">
    <property type="entry name" value="CHITINASE"/>
    <property type="match status" value="1"/>
</dbReference>
<dbReference type="GO" id="GO:0008061">
    <property type="term" value="F:chitin binding"/>
    <property type="evidence" value="ECO:0007669"/>
    <property type="project" value="InterPro"/>
</dbReference>
<feature type="compositionally biased region" description="Pro residues" evidence="5">
    <location>
        <begin position="345"/>
        <end position="358"/>
    </location>
</feature>
<dbReference type="Proteomes" id="UP000283255">
    <property type="component" value="Unassembled WGS sequence"/>
</dbReference>
<keyword evidence="9" id="KW-1185">Reference proteome</keyword>
<dbReference type="GO" id="GO:0006032">
    <property type="term" value="P:chitin catabolic process"/>
    <property type="evidence" value="ECO:0007669"/>
    <property type="project" value="TreeGrafter"/>
</dbReference>
<feature type="region of interest" description="Disordered" evidence="5">
    <location>
        <begin position="418"/>
        <end position="469"/>
    </location>
</feature>
<evidence type="ECO:0000256" key="5">
    <source>
        <dbReference type="SAM" id="MobiDB-lite"/>
    </source>
</evidence>
<dbReference type="GO" id="GO:0030246">
    <property type="term" value="F:carbohydrate binding"/>
    <property type="evidence" value="ECO:0007669"/>
    <property type="project" value="InterPro"/>
</dbReference>
<feature type="chain" id="PRO_5019197369" description="GH18 domain-containing protein" evidence="6">
    <location>
        <begin position="28"/>
        <end position="516"/>
    </location>
</feature>
<evidence type="ECO:0000259" key="7">
    <source>
        <dbReference type="PROSITE" id="PS51910"/>
    </source>
</evidence>
<name>A0A418YG61_9GAMM</name>
<dbReference type="PANTHER" id="PTHR11177:SF392">
    <property type="entry name" value="HAP41P"/>
    <property type="match status" value="1"/>
</dbReference>
<proteinExistence type="inferred from homology"/>
<evidence type="ECO:0000313" key="8">
    <source>
        <dbReference type="EMBL" id="RJG48636.1"/>
    </source>
</evidence>
<dbReference type="Gene3D" id="3.20.20.80">
    <property type="entry name" value="Glycosidases"/>
    <property type="match status" value="1"/>
</dbReference>
<keyword evidence="6" id="KW-0732">Signal</keyword>
<evidence type="ECO:0000256" key="3">
    <source>
        <dbReference type="RuleBase" id="RU000489"/>
    </source>
</evidence>
<sequence length="516" mass="55203">MKLTQIARSLALCTVLSAPLFSTSASAAVADDSFKSVGYLPIYRAYTINQIEFNKLTHVMYSFARPDANGNIYIMNGGSAADLANIRQKAHAVGTQVGIALGGWDDNYSTARIFENLTADPTTRANLIQNIVNFTKQHQLDGVDMDWEHPTASSAANYETFMIELGDALHAENLFLSAAVVSYGSLASHIRDGVLAKVDFLNLMAYDAQGPHHSSMQVAIDSVSYWKSRNIDANKLVLGVPFYSRGAAVQTYAQIIQQSTDNACVDDAGGKKYNGIPTIRQKTQYAIDNVGGIMNWELGQDSFGQYSLLSAMDDVINQVDDTVCASSVEPTPSVTPTPTTAPTTAPTPAPTLEPTPAPTAPPVTGDIIAFVPGKTKVSNGDVVSYDGKCYQAKNNPGVWETPRLGSWFWTETACATPTQAPTQAPTPEPTATPEPTLAPSPTPTPVPTTAPTEPPQPTQVPTEPPTSAVPFVLGQTKVSNGDVVSYKASCYAAKNSPGTWETPRVGSWFWEQVTCP</sequence>
<keyword evidence="2 3" id="KW-0326">Glycosidase</keyword>
<dbReference type="PROSITE" id="PS01095">
    <property type="entry name" value="GH18_1"/>
    <property type="match status" value="1"/>
</dbReference>
<dbReference type="SMART" id="SM00495">
    <property type="entry name" value="ChtBD3"/>
    <property type="match status" value="2"/>
</dbReference>
<evidence type="ECO:0000313" key="9">
    <source>
        <dbReference type="Proteomes" id="UP000283255"/>
    </source>
</evidence>
<feature type="compositionally biased region" description="Low complexity" evidence="5">
    <location>
        <begin position="327"/>
        <end position="344"/>
    </location>
</feature>
<accession>A0A418YG61</accession>
<dbReference type="InterPro" id="IPR001223">
    <property type="entry name" value="Glyco_hydro18_cat"/>
</dbReference>
<keyword evidence="1 3" id="KW-0378">Hydrolase</keyword>
<dbReference type="InterPro" id="IPR050314">
    <property type="entry name" value="Glycosyl_Hydrlase_18"/>
</dbReference>
<dbReference type="GO" id="GO:0005576">
    <property type="term" value="C:extracellular region"/>
    <property type="evidence" value="ECO:0007669"/>
    <property type="project" value="InterPro"/>
</dbReference>
<dbReference type="InterPro" id="IPR003610">
    <property type="entry name" value="CBM5/12"/>
</dbReference>
<reference evidence="8 9" key="2">
    <citation type="submission" date="2019-01" db="EMBL/GenBank/DDBJ databases">
        <title>Motilimonas pumilus sp. nov., isolated from the gut of sea cucumber (Apostichopus japonicus).</title>
        <authorList>
            <person name="Wang F.-Q."/>
            <person name="Ren L.-H."/>
            <person name="Lin Y.-W."/>
            <person name="Sun G.-H."/>
            <person name="Du Z.-J."/>
            <person name="Zhao J.-X."/>
            <person name="Liu X.-J."/>
            <person name="Liu L.-J."/>
        </authorList>
    </citation>
    <scope>NUCLEOTIDE SEQUENCE [LARGE SCALE GENOMIC DNA]</scope>
    <source>
        <strain evidence="8 9">PLHSC7-2</strain>
    </source>
</reference>
<feature type="signal peptide" evidence="6">
    <location>
        <begin position="1"/>
        <end position="27"/>
    </location>
</feature>
<reference evidence="8 9" key="1">
    <citation type="submission" date="2018-09" db="EMBL/GenBank/DDBJ databases">
        <authorList>
            <person name="Wang F."/>
        </authorList>
    </citation>
    <scope>NUCLEOTIDE SEQUENCE [LARGE SCALE GENOMIC DNA]</scope>
    <source>
        <strain evidence="8 9">PLHSC7-2</strain>
    </source>
</reference>
<dbReference type="SUPFAM" id="SSF51445">
    <property type="entry name" value="(Trans)glycosidases"/>
    <property type="match status" value="1"/>
</dbReference>
<feature type="region of interest" description="Disordered" evidence="5">
    <location>
        <begin position="327"/>
        <end position="358"/>
    </location>
</feature>
<dbReference type="OrthoDB" id="9775889at2"/>
<comment type="similarity">
    <text evidence="4">Belongs to the glycosyl hydrolase 18 family.</text>
</comment>
<dbReference type="SMART" id="SM00636">
    <property type="entry name" value="Glyco_18"/>
    <property type="match status" value="1"/>
</dbReference>
<evidence type="ECO:0000256" key="4">
    <source>
        <dbReference type="RuleBase" id="RU004453"/>
    </source>
</evidence>
<gene>
    <name evidence="8" type="ORF">D1Z90_07190</name>
</gene>
<dbReference type="InterPro" id="IPR017853">
    <property type="entry name" value="GH"/>
</dbReference>
<dbReference type="EMBL" id="QZCH01000007">
    <property type="protein sequence ID" value="RJG48636.1"/>
    <property type="molecule type" value="Genomic_DNA"/>
</dbReference>
<dbReference type="GO" id="GO:0005975">
    <property type="term" value="P:carbohydrate metabolic process"/>
    <property type="evidence" value="ECO:0007669"/>
    <property type="project" value="InterPro"/>
</dbReference>
<evidence type="ECO:0000256" key="6">
    <source>
        <dbReference type="SAM" id="SignalP"/>
    </source>
</evidence>